<proteinExistence type="predicted"/>
<feature type="transmembrane region" description="Helical" evidence="1">
    <location>
        <begin position="35"/>
        <end position="53"/>
    </location>
</feature>
<accession>A0A3B0VGA3</accession>
<sequence length="346" mass="38907">GIGLLAKQMMIFFPLLTLIFLWASREDRFHLRRPWPYLLLLLPLLFLLPDLFWNYHHGWITLKHTAHHFQGNHSFWRFETTLPDFIGSQLLLISPLTVIFMGLIALGLYRRSPKIERRPKLLIIFSVLPLLVFVLLSLRQRVNANWPAVFYLSAFILVAAWLTGHGSLGSNLPAAGRGKRLWVVLSGLFLTVLIYFLSFYIGHTAIGGGAKDPLHRLKGWSALGHEVTALMNKNSSHGNKPFLIAVSRQTASELAFYVQGRPRVYVWNSAPGVVSSQYDIWPGPVGKIGSNALVLVETELGGALPGGLRQVFQEMRPLTPVSVPMGAAASRNYKVYLGRNLLRWPK</sequence>
<feature type="transmembrane region" description="Helical" evidence="1">
    <location>
        <begin position="150"/>
        <end position="169"/>
    </location>
</feature>
<protein>
    <recommendedName>
        <fullName evidence="3">Glycosyltransferase RgtA/B/C/D-like domain-containing protein</fullName>
    </recommendedName>
</protein>
<feature type="transmembrane region" description="Helical" evidence="1">
    <location>
        <begin position="181"/>
        <end position="201"/>
    </location>
</feature>
<feature type="transmembrane region" description="Helical" evidence="1">
    <location>
        <begin position="6"/>
        <end position="23"/>
    </location>
</feature>
<name>A0A3B0VGA3_9ZZZZ</name>
<feature type="transmembrane region" description="Helical" evidence="1">
    <location>
        <begin position="121"/>
        <end position="138"/>
    </location>
</feature>
<keyword evidence="1" id="KW-1133">Transmembrane helix</keyword>
<evidence type="ECO:0008006" key="3">
    <source>
        <dbReference type="Google" id="ProtNLM"/>
    </source>
</evidence>
<evidence type="ECO:0000256" key="1">
    <source>
        <dbReference type="SAM" id="Phobius"/>
    </source>
</evidence>
<organism evidence="2">
    <name type="scientific">hydrothermal vent metagenome</name>
    <dbReference type="NCBI Taxonomy" id="652676"/>
    <lineage>
        <taxon>unclassified sequences</taxon>
        <taxon>metagenomes</taxon>
        <taxon>ecological metagenomes</taxon>
    </lineage>
</organism>
<gene>
    <name evidence="2" type="ORF">MNBD_DELTA03-1416</name>
</gene>
<dbReference type="EMBL" id="UOEX01000295">
    <property type="protein sequence ID" value="VAW39690.1"/>
    <property type="molecule type" value="Genomic_DNA"/>
</dbReference>
<keyword evidence="1" id="KW-0472">Membrane</keyword>
<feature type="non-terminal residue" evidence="2">
    <location>
        <position position="1"/>
    </location>
</feature>
<feature type="transmembrane region" description="Helical" evidence="1">
    <location>
        <begin position="85"/>
        <end position="109"/>
    </location>
</feature>
<dbReference type="AlphaFoldDB" id="A0A3B0VGA3"/>
<evidence type="ECO:0000313" key="2">
    <source>
        <dbReference type="EMBL" id="VAW39690.1"/>
    </source>
</evidence>
<keyword evidence="1" id="KW-0812">Transmembrane</keyword>
<reference evidence="2" key="1">
    <citation type="submission" date="2018-06" db="EMBL/GenBank/DDBJ databases">
        <authorList>
            <person name="Zhirakovskaya E."/>
        </authorList>
    </citation>
    <scope>NUCLEOTIDE SEQUENCE</scope>
</reference>